<evidence type="ECO:0000256" key="1">
    <source>
        <dbReference type="SAM" id="MobiDB-lite"/>
    </source>
</evidence>
<evidence type="ECO:0000313" key="2">
    <source>
        <dbReference type="EMBL" id="CAI5772716.1"/>
    </source>
</evidence>
<accession>A0AA35K6M8</accession>
<protein>
    <submittedName>
        <fullName evidence="2">Uncharacterized protein</fullName>
    </submittedName>
</protein>
<organism evidence="2 3">
    <name type="scientific">Podarcis lilfordi</name>
    <name type="common">Lilford's wall lizard</name>
    <dbReference type="NCBI Taxonomy" id="74358"/>
    <lineage>
        <taxon>Eukaryota</taxon>
        <taxon>Metazoa</taxon>
        <taxon>Chordata</taxon>
        <taxon>Craniata</taxon>
        <taxon>Vertebrata</taxon>
        <taxon>Euteleostomi</taxon>
        <taxon>Lepidosauria</taxon>
        <taxon>Squamata</taxon>
        <taxon>Bifurcata</taxon>
        <taxon>Unidentata</taxon>
        <taxon>Episquamata</taxon>
        <taxon>Laterata</taxon>
        <taxon>Lacertibaenia</taxon>
        <taxon>Lacertidae</taxon>
        <taxon>Podarcis</taxon>
    </lineage>
</organism>
<proteinExistence type="predicted"/>
<keyword evidence="3" id="KW-1185">Reference proteome</keyword>
<evidence type="ECO:0000313" key="3">
    <source>
        <dbReference type="Proteomes" id="UP001178461"/>
    </source>
</evidence>
<gene>
    <name evidence="2" type="ORF">PODLI_1B039198</name>
</gene>
<reference evidence="2" key="1">
    <citation type="submission" date="2022-12" db="EMBL/GenBank/DDBJ databases">
        <authorList>
            <person name="Alioto T."/>
            <person name="Alioto T."/>
            <person name="Gomez Garrido J."/>
        </authorList>
    </citation>
    <scope>NUCLEOTIDE SEQUENCE</scope>
</reference>
<feature type="region of interest" description="Disordered" evidence="1">
    <location>
        <begin position="1"/>
        <end position="23"/>
    </location>
</feature>
<dbReference type="Proteomes" id="UP001178461">
    <property type="component" value="Chromosome 4"/>
</dbReference>
<dbReference type="AlphaFoldDB" id="A0AA35K6M8"/>
<feature type="compositionally biased region" description="Polar residues" evidence="1">
    <location>
        <begin position="10"/>
        <end position="23"/>
    </location>
</feature>
<dbReference type="EMBL" id="OX395129">
    <property type="protein sequence ID" value="CAI5772716.1"/>
    <property type="molecule type" value="Genomic_DNA"/>
</dbReference>
<sequence length="96" mass="10536">MLSDSKESGHTQQPDLQGPTTNKSSIMQSANICVLRMRSVLKADASCSQRVVQKEVCYRAGLIKGAFMGCERISVCLGRKLFDPQKSQTTSRAVKN</sequence>
<name>A0AA35K6M8_9SAUR</name>